<dbReference type="AlphaFoldDB" id="A0A1A9VZV0"/>
<keyword evidence="3" id="KW-0862">Zinc</keyword>
<dbReference type="STRING" id="37001.A0A1A9VZV0"/>
<name>A0A1A9VZV0_9MUSC</name>
<dbReference type="SUPFAM" id="SSF57850">
    <property type="entry name" value="RING/U-box"/>
    <property type="match status" value="1"/>
</dbReference>
<dbReference type="PROSITE" id="PS50089">
    <property type="entry name" value="ZF_RING_2"/>
    <property type="match status" value="1"/>
</dbReference>
<evidence type="ECO:0000259" key="5">
    <source>
        <dbReference type="PROSITE" id="PS50089"/>
    </source>
</evidence>
<dbReference type="Gene3D" id="3.30.40.10">
    <property type="entry name" value="Zinc/RING finger domain, C3HC4 (zinc finger)"/>
    <property type="match status" value="1"/>
</dbReference>
<evidence type="ECO:0000256" key="4">
    <source>
        <dbReference type="PROSITE-ProRule" id="PRU00175"/>
    </source>
</evidence>
<dbReference type="Pfam" id="PF13639">
    <property type="entry name" value="zf-RING_2"/>
    <property type="match status" value="1"/>
</dbReference>
<dbReference type="SMART" id="SM00184">
    <property type="entry name" value="RING"/>
    <property type="match status" value="1"/>
</dbReference>
<dbReference type="GO" id="GO:0006511">
    <property type="term" value="P:ubiquitin-dependent protein catabolic process"/>
    <property type="evidence" value="ECO:0007669"/>
    <property type="project" value="TreeGrafter"/>
</dbReference>
<dbReference type="InterPro" id="IPR001841">
    <property type="entry name" value="Znf_RING"/>
</dbReference>
<dbReference type="GO" id="GO:0061630">
    <property type="term" value="F:ubiquitin protein ligase activity"/>
    <property type="evidence" value="ECO:0007669"/>
    <property type="project" value="TreeGrafter"/>
</dbReference>
<dbReference type="InterPro" id="IPR051834">
    <property type="entry name" value="RING_finger_E3_ligase"/>
</dbReference>
<evidence type="ECO:0000256" key="3">
    <source>
        <dbReference type="ARBA" id="ARBA00022833"/>
    </source>
</evidence>
<dbReference type="GO" id="GO:0005634">
    <property type="term" value="C:nucleus"/>
    <property type="evidence" value="ECO:0007669"/>
    <property type="project" value="TreeGrafter"/>
</dbReference>
<accession>A0A1A9VZV0</accession>
<feature type="domain" description="RING-type" evidence="5">
    <location>
        <begin position="228"/>
        <end position="269"/>
    </location>
</feature>
<evidence type="ECO:0000256" key="1">
    <source>
        <dbReference type="ARBA" id="ARBA00022723"/>
    </source>
</evidence>
<reference evidence="7" key="1">
    <citation type="submission" date="2014-03" db="EMBL/GenBank/DDBJ databases">
        <authorList>
            <person name="Aksoy S."/>
            <person name="Warren W."/>
            <person name="Wilson R.K."/>
        </authorList>
    </citation>
    <scope>NUCLEOTIDE SEQUENCE [LARGE SCALE GENOMIC DNA]</scope>
    <source>
        <strain evidence="7">IAEA</strain>
    </source>
</reference>
<dbReference type="PANTHER" id="PTHR45931:SF3">
    <property type="entry name" value="RING ZINC FINGER-CONTAINING PROTEIN"/>
    <property type="match status" value="1"/>
</dbReference>
<dbReference type="Proteomes" id="UP000091820">
    <property type="component" value="Unassembled WGS sequence"/>
</dbReference>
<evidence type="ECO:0000313" key="6">
    <source>
        <dbReference type="EnsemblMetazoa" id="GBRI000846-PA"/>
    </source>
</evidence>
<keyword evidence="7" id="KW-1185">Reference proteome</keyword>
<proteinExistence type="predicted"/>
<organism evidence="6 7">
    <name type="scientific">Glossina brevipalpis</name>
    <dbReference type="NCBI Taxonomy" id="37001"/>
    <lineage>
        <taxon>Eukaryota</taxon>
        <taxon>Metazoa</taxon>
        <taxon>Ecdysozoa</taxon>
        <taxon>Arthropoda</taxon>
        <taxon>Hexapoda</taxon>
        <taxon>Insecta</taxon>
        <taxon>Pterygota</taxon>
        <taxon>Neoptera</taxon>
        <taxon>Endopterygota</taxon>
        <taxon>Diptera</taxon>
        <taxon>Brachycera</taxon>
        <taxon>Muscomorpha</taxon>
        <taxon>Hippoboscoidea</taxon>
        <taxon>Glossinidae</taxon>
        <taxon>Glossina</taxon>
    </lineage>
</organism>
<dbReference type="VEuPathDB" id="VectorBase:GBRI000846"/>
<dbReference type="PANTHER" id="PTHR45931">
    <property type="entry name" value="SI:CH211-59O9.10"/>
    <property type="match status" value="1"/>
</dbReference>
<dbReference type="GO" id="GO:0008270">
    <property type="term" value="F:zinc ion binding"/>
    <property type="evidence" value="ECO:0007669"/>
    <property type="project" value="UniProtKB-KW"/>
</dbReference>
<evidence type="ECO:0000256" key="2">
    <source>
        <dbReference type="ARBA" id="ARBA00022771"/>
    </source>
</evidence>
<protein>
    <submittedName>
        <fullName evidence="6">RING-type domain-containing protein</fullName>
    </submittedName>
</protein>
<dbReference type="EnsemblMetazoa" id="GBRI000846-RA">
    <property type="protein sequence ID" value="GBRI000846-PA"/>
    <property type="gene ID" value="GBRI000846"/>
</dbReference>
<sequence>MTFAKCLNRFVKIFNPLFTYLLLWCRKPSNRQLRSNLLDSESRKSNLVLKEEMKINHIFYVVFSAPFRFFFGTQIRVRVLKNTHKIFRHKNHVKGKTGYQTNANTKACLLLRKKKHKKIPTVPTNFCSLFSKTFRTIIMLKIRRRPARPRIRSIWFVKVLRSLEELVKFVRIIQQLPNIIIEMNTDILALLERIYKELCKKYVNYLKNVLVPRTRYSPKGDNYFQTSCTICLNDFQANDFTRTLKCNHKFHVICIDKWLKNNDTCPICRQRVLNVN</sequence>
<keyword evidence="1" id="KW-0479">Metal-binding</keyword>
<dbReference type="InterPro" id="IPR013083">
    <property type="entry name" value="Znf_RING/FYVE/PHD"/>
</dbReference>
<reference evidence="6" key="2">
    <citation type="submission" date="2020-05" db="UniProtKB">
        <authorList>
            <consortium name="EnsemblMetazoa"/>
        </authorList>
    </citation>
    <scope>IDENTIFICATION</scope>
    <source>
        <strain evidence="6">IAEA</strain>
    </source>
</reference>
<evidence type="ECO:0000313" key="7">
    <source>
        <dbReference type="Proteomes" id="UP000091820"/>
    </source>
</evidence>
<keyword evidence="2 4" id="KW-0863">Zinc-finger</keyword>